<dbReference type="GO" id="GO:0016740">
    <property type="term" value="F:transferase activity"/>
    <property type="evidence" value="ECO:0007669"/>
    <property type="project" value="UniProtKB-KW"/>
</dbReference>
<keyword evidence="4" id="KW-1185">Reference proteome</keyword>
<dbReference type="InterPro" id="IPR010987">
    <property type="entry name" value="Glutathione-S-Trfase_C-like"/>
</dbReference>
<name>A0A1H8Q604_9GAMM</name>
<dbReference type="CDD" id="cd00570">
    <property type="entry name" value="GST_N_family"/>
    <property type="match status" value="1"/>
</dbReference>
<gene>
    <name evidence="3" type="ORF">SAMN04488052_101350</name>
</gene>
<evidence type="ECO:0000313" key="3">
    <source>
        <dbReference type="EMBL" id="SEO49183.1"/>
    </source>
</evidence>
<dbReference type="SFLD" id="SFLDS00019">
    <property type="entry name" value="Glutathione_Transferase_(cytos"/>
    <property type="match status" value="1"/>
</dbReference>
<dbReference type="AlphaFoldDB" id="A0A1H8Q604"/>
<organism evidence="3 4">
    <name type="scientific">Aquisalimonas asiatica</name>
    <dbReference type="NCBI Taxonomy" id="406100"/>
    <lineage>
        <taxon>Bacteria</taxon>
        <taxon>Pseudomonadati</taxon>
        <taxon>Pseudomonadota</taxon>
        <taxon>Gammaproteobacteria</taxon>
        <taxon>Chromatiales</taxon>
        <taxon>Ectothiorhodospiraceae</taxon>
        <taxon>Aquisalimonas</taxon>
    </lineage>
</organism>
<evidence type="ECO:0000259" key="2">
    <source>
        <dbReference type="PROSITE" id="PS50405"/>
    </source>
</evidence>
<dbReference type="InterPro" id="IPR050983">
    <property type="entry name" value="GST_Omega/HSP26"/>
</dbReference>
<dbReference type="Gene3D" id="3.40.30.10">
    <property type="entry name" value="Glutaredoxin"/>
    <property type="match status" value="1"/>
</dbReference>
<dbReference type="EMBL" id="FOEG01000001">
    <property type="protein sequence ID" value="SEO49183.1"/>
    <property type="molecule type" value="Genomic_DNA"/>
</dbReference>
<reference evidence="3 4" key="1">
    <citation type="submission" date="2016-10" db="EMBL/GenBank/DDBJ databases">
        <authorList>
            <person name="de Groot N.N."/>
        </authorList>
    </citation>
    <scope>NUCLEOTIDE SEQUENCE [LARGE SCALE GENOMIC DNA]</scope>
    <source>
        <strain evidence="3 4">CGMCC 1.6291</strain>
    </source>
</reference>
<proteinExistence type="predicted"/>
<dbReference type="Proteomes" id="UP000199657">
    <property type="component" value="Unassembled WGS sequence"/>
</dbReference>
<dbReference type="Gene3D" id="1.20.1050.10">
    <property type="match status" value="1"/>
</dbReference>
<dbReference type="PANTHER" id="PTHR43968:SF6">
    <property type="entry name" value="GLUTATHIONE S-TRANSFERASE OMEGA"/>
    <property type="match status" value="1"/>
</dbReference>
<feature type="domain" description="GST N-terminal" evidence="1">
    <location>
        <begin position="1"/>
        <end position="77"/>
    </location>
</feature>
<accession>A0A1H8Q604</accession>
<dbReference type="PROSITE" id="PS50404">
    <property type="entry name" value="GST_NTER"/>
    <property type="match status" value="1"/>
</dbReference>
<dbReference type="STRING" id="406100.SAMN04488052_101350"/>
<evidence type="ECO:0000259" key="1">
    <source>
        <dbReference type="PROSITE" id="PS50404"/>
    </source>
</evidence>
<dbReference type="PROSITE" id="PS50405">
    <property type="entry name" value="GST_CTER"/>
    <property type="match status" value="1"/>
</dbReference>
<feature type="domain" description="GST C-terminal" evidence="2">
    <location>
        <begin position="82"/>
        <end position="216"/>
    </location>
</feature>
<keyword evidence="3" id="KW-0808">Transferase</keyword>
<sequence length="217" mass="24112">MLKLYGFSVSNYYNVAKAALLEKGLAFEEVAAWTPLNDDFLRKSPMGKVPFLETDQGVFTEAQVILDYLEEVQPEPPLLPADPFQRAKVREISRVIELYMELPARRVYPAAFFGGQVSNETCDEARATLRKGAAALAALTGFDGYLSGDRFGQADATAVMHLPLLRDAGRKLLDVDVYETLPGVKDYLARMRERDSVKAVLADQKAGMEAFIKRKQG</sequence>
<dbReference type="Pfam" id="PF13417">
    <property type="entry name" value="GST_N_3"/>
    <property type="match status" value="1"/>
</dbReference>
<dbReference type="PANTHER" id="PTHR43968">
    <property type="match status" value="1"/>
</dbReference>
<dbReference type="Pfam" id="PF13410">
    <property type="entry name" value="GST_C_2"/>
    <property type="match status" value="1"/>
</dbReference>
<dbReference type="InterPro" id="IPR036249">
    <property type="entry name" value="Thioredoxin-like_sf"/>
</dbReference>
<dbReference type="InterPro" id="IPR036282">
    <property type="entry name" value="Glutathione-S-Trfase_C_sf"/>
</dbReference>
<evidence type="ECO:0000313" key="4">
    <source>
        <dbReference type="Proteomes" id="UP000199657"/>
    </source>
</evidence>
<protein>
    <submittedName>
        <fullName evidence="3">Glutathione S-transferase</fullName>
    </submittedName>
</protein>
<dbReference type="SFLD" id="SFLDG00358">
    <property type="entry name" value="Main_(cytGST)"/>
    <property type="match status" value="1"/>
</dbReference>
<dbReference type="GO" id="GO:0005737">
    <property type="term" value="C:cytoplasm"/>
    <property type="evidence" value="ECO:0007669"/>
    <property type="project" value="TreeGrafter"/>
</dbReference>
<dbReference type="SUPFAM" id="SSF52833">
    <property type="entry name" value="Thioredoxin-like"/>
    <property type="match status" value="1"/>
</dbReference>
<dbReference type="InterPro" id="IPR004045">
    <property type="entry name" value="Glutathione_S-Trfase_N"/>
</dbReference>
<dbReference type="OrthoDB" id="9782992at2"/>
<dbReference type="RefSeq" id="WP_091639398.1">
    <property type="nucleotide sequence ID" value="NZ_FOEG01000001.1"/>
</dbReference>
<dbReference type="SUPFAM" id="SSF47616">
    <property type="entry name" value="GST C-terminal domain-like"/>
    <property type="match status" value="1"/>
</dbReference>
<dbReference type="InterPro" id="IPR040079">
    <property type="entry name" value="Glutathione_S-Trfase"/>
</dbReference>